<evidence type="ECO:0000313" key="16">
    <source>
        <dbReference type="Proteomes" id="UP001230051"/>
    </source>
</evidence>
<evidence type="ECO:0000256" key="1">
    <source>
        <dbReference type="ARBA" id="ARBA00004613"/>
    </source>
</evidence>
<feature type="signal peptide" evidence="14">
    <location>
        <begin position="1"/>
        <end position="19"/>
    </location>
</feature>
<keyword evidence="8 14" id="KW-0732">Signal</keyword>
<reference evidence="15" key="1">
    <citation type="submission" date="2022-02" db="EMBL/GenBank/DDBJ databases">
        <title>Atlantic sturgeon de novo genome assembly.</title>
        <authorList>
            <person name="Stock M."/>
            <person name="Klopp C."/>
            <person name="Guiguen Y."/>
            <person name="Cabau C."/>
            <person name="Parinello H."/>
            <person name="Santidrian Yebra-Pimentel E."/>
            <person name="Kuhl H."/>
            <person name="Dirks R.P."/>
            <person name="Guessner J."/>
            <person name="Wuertz S."/>
            <person name="Du K."/>
            <person name="Schartl M."/>
        </authorList>
    </citation>
    <scope>NUCLEOTIDE SEQUENCE</scope>
    <source>
        <strain evidence="15">STURGEONOMICS-FGT-2020</strain>
        <tissue evidence="15">Whole blood</tissue>
    </source>
</reference>
<dbReference type="PRINTS" id="PR00970">
    <property type="entry name" value="RIBTRNSFRASE"/>
</dbReference>
<evidence type="ECO:0000256" key="3">
    <source>
        <dbReference type="ARBA" id="ARBA00022525"/>
    </source>
</evidence>
<feature type="chain" id="PRO_5041777268" description="NAD(P)(+)--arginine ADP-ribosyltransferase" evidence="14">
    <location>
        <begin position="20"/>
        <end position="268"/>
    </location>
</feature>
<dbReference type="SUPFAM" id="SSF56399">
    <property type="entry name" value="ADP-ribosylation"/>
    <property type="match status" value="1"/>
</dbReference>
<evidence type="ECO:0000256" key="7">
    <source>
        <dbReference type="ARBA" id="ARBA00022695"/>
    </source>
</evidence>
<protein>
    <recommendedName>
        <fullName evidence="14">NAD(P)(+)--arginine ADP-ribosyltransferase</fullName>
        <ecNumber evidence="14">2.4.2.31</ecNumber>
    </recommendedName>
    <alternativeName>
        <fullName evidence="14">Mono(ADP-ribosyl)transferase</fullName>
    </alternativeName>
</protein>
<keyword evidence="4" id="KW-0800">Toxin</keyword>
<dbReference type="FunFam" id="3.90.176.10:FF:000001">
    <property type="entry name" value="NAD(P)(+)--arginine ADP-ribosyltransferase"/>
    <property type="match status" value="1"/>
</dbReference>
<sequence>MRYLLQGLLLLLIAGLVLSLEITSVEDFPLNMANRSFDDQYKGCEKDMRNKVLKTLLKNELEKNADFKTGWKKGEGSWERLNKKVPLPPGMLKDHAVAIQAYTCGSSLYKSFNEAVRTNVTSLKEYQNRFLYKSLHFLLTDAVRILKKREVEKCHEVYRGAGESFSAKEGERVRFGQFASSSLSEKVAKRFGKATAFKIKTCLGAPLGNFSVLPHEKEVLIPPFEVFRVVSVKNSQTGRSIRLVHSGSFSKFNCALFKKPQRGKIVFI</sequence>
<dbReference type="Gene3D" id="3.90.176.10">
    <property type="entry name" value="Toxin ADP-ribosyltransferase, Chain A, domain 1"/>
    <property type="match status" value="1"/>
</dbReference>
<keyword evidence="7" id="KW-0548">Nucleotidyltransferase</keyword>
<dbReference type="InterPro" id="IPR000768">
    <property type="entry name" value="ART"/>
</dbReference>
<evidence type="ECO:0000256" key="13">
    <source>
        <dbReference type="ARBA" id="ARBA00047597"/>
    </source>
</evidence>
<keyword evidence="16" id="KW-1185">Reference proteome</keyword>
<dbReference type="EC" id="2.4.2.31" evidence="14"/>
<keyword evidence="11 14" id="KW-0520">NAD</keyword>
<evidence type="ECO:0000256" key="4">
    <source>
        <dbReference type="ARBA" id="ARBA00022656"/>
    </source>
</evidence>
<evidence type="ECO:0000256" key="2">
    <source>
        <dbReference type="ARBA" id="ARBA00009558"/>
    </source>
</evidence>
<organism evidence="15 16">
    <name type="scientific">Acipenser oxyrinchus oxyrinchus</name>
    <dbReference type="NCBI Taxonomy" id="40147"/>
    <lineage>
        <taxon>Eukaryota</taxon>
        <taxon>Metazoa</taxon>
        <taxon>Chordata</taxon>
        <taxon>Craniata</taxon>
        <taxon>Vertebrata</taxon>
        <taxon>Euteleostomi</taxon>
        <taxon>Actinopterygii</taxon>
        <taxon>Chondrostei</taxon>
        <taxon>Acipenseriformes</taxon>
        <taxon>Acipenseridae</taxon>
        <taxon>Acipenser</taxon>
    </lineage>
</organism>
<dbReference type="GO" id="GO:0003950">
    <property type="term" value="F:NAD+ poly-ADP-ribosyltransferase activity"/>
    <property type="evidence" value="ECO:0007669"/>
    <property type="project" value="TreeGrafter"/>
</dbReference>
<accession>A0AAD8CFT7</accession>
<keyword evidence="9 14" id="KW-0521">NADP</keyword>
<evidence type="ECO:0000256" key="11">
    <source>
        <dbReference type="ARBA" id="ARBA00023027"/>
    </source>
</evidence>
<dbReference type="PROSITE" id="PS51996">
    <property type="entry name" value="TR_MART"/>
    <property type="match status" value="1"/>
</dbReference>
<keyword evidence="12" id="KW-1015">Disulfide bond</keyword>
<keyword evidence="10" id="KW-0843">Virulence</keyword>
<dbReference type="Proteomes" id="UP001230051">
    <property type="component" value="Unassembled WGS sequence"/>
</dbReference>
<comment type="caution">
    <text evidence="15">The sequence shown here is derived from an EMBL/GenBank/DDBJ whole genome shotgun (WGS) entry which is preliminary data.</text>
</comment>
<evidence type="ECO:0000256" key="10">
    <source>
        <dbReference type="ARBA" id="ARBA00023026"/>
    </source>
</evidence>
<comment type="subcellular location">
    <subcellularLocation>
        <location evidence="1">Secreted</location>
    </subcellularLocation>
</comment>
<dbReference type="AlphaFoldDB" id="A0AAD8CFT7"/>
<dbReference type="GO" id="GO:0106274">
    <property type="term" value="F:NAD+-protein-arginine ADP-ribosyltransferase activity"/>
    <property type="evidence" value="ECO:0007669"/>
    <property type="project" value="UniProtKB-EC"/>
</dbReference>
<evidence type="ECO:0000256" key="5">
    <source>
        <dbReference type="ARBA" id="ARBA00022676"/>
    </source>
</evidence>
<evidence type="ECO:0000256" key="8">
    <source>
        <dbReference type="ARBA" id="ARBA00022729"/>
    </source>
</evidence>
<evidence type="ECO:0000313" key="15">
    <source>
        <dbReference type="EMBL" id="KAK1150612.1"/>
    </source>
</evidence>
<dbReference type="GO" id="GO:0005576">
    <property type="term" value="C:extracellular region"/>
    <property type="evidence" value="ECO:0007669"/>
    <property type="project" value="UniProtKB-SubCell"/>
</dbReference>
<evidence type="ECO:0000256" key="14">
    <source>
        <dbReference type="RuleBase" id="RU361228"/>
    </source>
</evidence>
<dbReference type="EMBL" id="JAGXEW010000057">
    <property type="protein sequence ID" value="KAK1150612.1"/>
    <property type="molecule type" value="Genomic_DNA"/>
</dbReference>
<dbReference type="PANTHER" id="PTHR10339">
    <property type="entry name" value="ADP-RIBOSYLTRANSFERASE"/>
    <property type="match status" value="1"/>
</dbReference>
<proteinExistence type="inferred from homology"/>
<keyword evidence="6 14" id="KW-0808">Transferase</keyword>
<dbReference type="PANTHER" id="PTHR10339:SF25">
    <property type="entry name" value="SECRETED EXOENZYME S"/>
    <property type="match status" value="1"/>
</dbReference>
<dbReference type="GO" id="GO:0090729">
    <property type="term" value="F:toxin activity"/>
    <property type="evidence" value="ECO:0007669"/>
    <property type="project" value="UniProtKB-KW"/>
</dbReference>
<gene>
    <name evidence="15" type="primary">MADPRT</name>
    <name evidence="15" type="ORF">AOXY_G33625</name>
</gene>
<keyword evidence="3" id="KW-0964">Secreted</keyword>
<dbReference type="InterPro" id="IPR050999">
    <property type="entry name" value="ADP-ribosyltransferase_ARG"/>
</dbReference>
<dbReference type="PROSITE" id="PS01291">
    <property type="entry name" value="ART"/>
    <property type="match status" value="1"/>
</dbReference>
<evidence type="ECO:0000256" key="12">
    <source>
        <dbReference type="ARBA" id="ARBA00023157"/>
    </source>
</evidence>
<dbReference type="Pfam" id="PF01129">
    <property type="entry name" value="ART"/>
    <property type="match status" value="1"/>
</dbReference>
<name>A0AAD8CFT7_ACIOX</name>
<evidence type="ECO:0000256" key="6">
    <source>
        <dbReference type="ARBA" id="ARBA00022679"/>
    </source>
</evidence>
<evidence type="ECO:0000256" key="9">
    <source>
        <dbReference type="ARBA" id="ARBA00022857"/>
    </source>
</evidence>
<comment type="catalytic activity">
    <reaction evidence="13 14">
        <text>L-arginyl-[protein] + NAD(+) = N(omega)-(ADP-D-ribosyl)-L-arginyl-[protein] + nicotinamide + H(+)</text>
        <dbReference type="Rhea" id="RHEA:19149"/>
        <dbReference type="Rhea" id="RHEA-COMP:10532"/>
        <dbReference type="Rhea" id="RHEA-COMP:15087"/>
        <dbReference type="ChEBI" id="CHEBI:15378"/>
        <dbReference type="ChEBI" id="CHEBI:17154"/>
        <dbReference type="ChEBI" id="CHEBI:29965"/>
        <dbReference type="ChEBI" id="CHEBI:57540"/>
        <dbReference type="ChEBI" id="CHEBI:142554"/>
        <dbReference type="EC" id="2.4.2.31"/>
    </reaction>
</comment>
<keyword evidence="5 14" id="KW-0328">Glycosyltransferase</keyword>
<dbReference type="GO" id="GO:0016779">
    <property type="term" value="F:nucleotidyltransferase activity"/>
    <property type="evidence" value="ECO:0007669"/>
    <property type="project" value="UniProtKB-KW"/>
</dbReference>
<comment type="similarity">
    <text evidence="2 14">Belongs to the Arg-specific ADP-ribosyltransferase family.</text>
</comment>